<proteinExistence type="predicted"/>
<evidence type="ECO:0000313" key="2">
    <source>
        <dbReference type="EMBL" id="AVB23381.1"/>
    </source>
</evidence>
<dbReference type="SUPFAM" id="SSF53041">
    <property type="entry name" value="Resolvase-like"/>
    <property type="match status" value="1"/>
</dbReference>
<dbReference type="RefSeq" id="WP_099160151.1">
    <property type="nucleotide sequence ID" value="NZ_LKBV01000018.1"/>
</dbReference>
<feature type="domain" description="Resolvase/invertase-type recombinase catalytic" evidence="1">
    <location>
        <begin position="56"/>
        <end position="114"/>
    </location>
</feature>
<dbReference type="Gene3D" id="3.40.50.1390">
    <property type="entry name" value="Resolvase, N-terminal catalytic domain"/>
    <property type="match status" value="1"/>
</dbReference>
<dbReference type="GO" id="GO:0000150">
    <property type="term" value="F:DNA strand exchange activity"/>
    <property type="evidence" value="ECO:0007669"/>
    <property type="project" value="InterPro"/>
</dbReference>
<dbReference type="InterPro" id="IPR006119">
    <property type="entry name" value="Resolv_N"/>
</dbReference>
<sequence>MASTCNHRVFRPGLFASIRASKPGIFANEPAFIWLDLQLIVMNRNYLRMPLAAMPTRPELIRLLKDARRGDVLLVESINRLSRMDDQACRSLKKAIDNRGIRIVSVDPSTSHQGMTAQSGDEFTDRMSHSLHKMFTLLAFVIRVPVCPPREINWTESSHCRSNSFQTRMG</sequence>
<geneLocation type="plasmid" evidence="2 3">
    <name>p1_tig4</name>
</geneLocation>
<dbReference type="Proteomes" id="UP000236903">
    <property type="component" value="Plasmid p1_tig4"/>
</dbReference>
<organism evidence="2 3">
    <name type="scientific">Pseudomonas avellanae</name>
    <dbReference type="NCBI Taxonomy" id="46257"/>
    <lineage>
        <taxon>Bacteria</taxon>
        <taxon>Pseudomonadati</taxon>
        <taxon>Pseudomonadota</taxon>
        <taxon>Gammaproteobacteria</taxon>
        <taxon>Pseudomonadales</taxon>
        <taxon>Pseudomonadaceae</taxon>
        <taxon>Pseudomonas</taxon>
    </lineage>
</organism>
<evidence type="ECO:0000259" key="1">
    <source>
        <dbReference type="Pfam" id="PF00239"/>
    </source>
</evidence>
<protein>
    <recommendedName>
        <fullName evidence="1">Resolvase/invertase-type recombinase catalytic domain-containing protein</fullName>
    </recommendedName>
</protein>
<dbReference type="InterPro" id="IPR036162">
    <property type="entry name" value="Resolvase-like_N_sf"/>
</dbReference>
<evidence type="ECO:0000313" key="3">
    <source>
        <dbReference type="Proteomes" id="UP000236903"/>
    </source>
</evidence>
<dbReference type="GO" id="GO:0003677">
    <property type="term" value="F:DNA binding"/>
    <property type="evidence" value="ECO:0007669"/>
    <property type="project" value="InterPro"/>
</dbReference>
<dbReference type="AlphaFoldDB" id="A0AAD0GU91"/>
<keyword evidence="2" id="KW-0614">Plasmid</keyword>
<accession>A0AAD0GU91</accession>
<dbReference type="KEGG" id="pavl:BKM03_30410"/>
<name>A0AAD0GU91_9PSED</name>
<reference evidence="2 3" key="1">
    <citation type="submission" date="2018-02" db="EMBL/GenBank/DDBJ databases">
        <title>Comparative genomics of Pseudomonas syringae.</title>
        <authorList>
            <person name="Hulin M.T."/>
        </authorList>
    </citation>
    <scope>NUCLEOTIDE SEQUENCE [LARGE SCALE GENOMIC DNA]</scope>
    <source>
        <strain evidence="2 3">R2leaf</strain>
        <plasmid evidence="2 3">p1_tig4</plasmid>
    </source>
</reference>
<gene>
    <name evidence="2" type="ORF">BKM03_30410</name>
</gene>
<dbReference type="EMBL" id="CP026563">
    <property type="protein sequence ID" value="AVB23381.1"/>
    <property type="molecule type" value="Genomic_DNA"/>
</dbReference>
<dbReference type="Pfam" id="PF00239">
    <property type="entry name" value="Resolvase"/>
    <property type="match status" value="1"/>
</dbReference>